<dbReference type="PANTHER" id="PTHR11748">
    <property type="entry name" value="D-LACTATE DEHYDROGENASE"/>
    <property type="match status" value="1"/>
</dbReference>
<dbReference type="OrthoDB" id="5332616at2759"/>
<evidence type="ECO:0000256" key="9">
    <source>
        <dbReference type="ARBA" id="ARBA00038897"/>
    </source>
</evidence>
<keyword evidence="8" id="KW-0496">Mitochondrion</keyword>
<keyword evidence="6" id="KW-0809">Transit peptide</keyword>
<evidence type="ECO:0000313" key="13">
    <source>
        <dbReference type="Proteomes" id="UP000054560"/>
    </source>
</evidence>
<keyword evidence="7" id="KW-0560">Oxidoreductase</keyword>
<evidence type="ECO:0000256" key="7">
    <source>
        <dbReference type="ARBA" id="ARBA00023002"/>
    </source>
</evidence>
<evidence type="ECO:0000256" key="10">
    <source>
        <dbReference type="SAM" id="Phobius"/>
    </source>
</evidence>
<dbReference type="GO" id="GO:1903457">
    <property type="term" value="P:lactate catabolic process"/>
    <property type="evidence" value="ECO:0007669"/>
    <property type="project" value="TreeGrafter"/>
</dbReference>
<keyword evidence="13" id="KW-1185">Reference proteome</keyword>
<evidence type="ECO:0000256" key="6">
    <source>
        <dbReference type="ARBA" id="ARBA00022946"/>
    </source>
</evidence>
<evidence type="ECO:0000313" key="12">
    <source>
        <dbReference type="EMBL" id="KNC75017.1"/>
    </source>
</evidence>
<evidence type="ECO:0000256" key="2">
    <source>
        <dbReference type="ARBA" id="ARBA00004173"/>
    </source>
</evidence>
<keyword evidence="10" id="KW-1133">Transmembrane helix</keyword>
<dbReference type="PROSITE" id="PS51387">
    <property type="entry name" value="FAD_PCMH"/>
    <property type="match status" value="1"/>
</dbReference>
<dbReference type="InterPro" id="IPR016169">
    <property type="entry name" value="FAD-bd_PCMH_sub2"/>
</dbReference>
<keyword evidence="10" id="KW-0812">Transmembrane</keyword>
<feature type="non-terminal residue" evidence="12">
    <location>
        <position position="438"/>
    </location>
</feature>
<comment type="cofactor">
    <cofactor evidence="1">
        <name>FAD</name>
        <dbReference type="ChEBI" id="CHEBI:57692"/>
    </cofactor>
</comment>
<dbReference type="GO" id="GO:0051537">
    <property type="term" value="F:2 iron, 2 sulfur cluster binding"/>
    <property type="evidence" value="ECO:0007669"/>
    <property type="project" value="InterPro"/>
</dbReference>
<evidence type="ECO:0000256" key="4">
    <source>
        <dbReference type="ARBA" id="ARBA00022630"/>
    </source>
</evidence>
<evidence type="ECO:0000259" key="11">
    <source>
        <dbReference type="PROSITE" id="PS51387"/>
    </source>
</evidence>
<dbReference type="eggNOG" id="KOG1231">
    <property type="taxonomic scope" value="Eukaryota"/>
</dbReference>
<dbReference type="InterPro" id="IPR006058">
    <property type="entry name" value="2Fe2S_fd_BS"/>
</dbReference>
<dbReference type="GO" id="GO:0071949">
    <property type="term" value="F:FAD binding"/>
    <property type="evidence" value="ECO:0007669"/>
    <property type="project" value="InterPro"/>
</dbReference>
<dbReference type="InterPro" id="IPR016164">
    <property type="entry name" value="FAD-linked_Oxase-like_C"/>
</dbReference>
<dbReference type="GeneID" id="25912953"/>
<evidence type="ECO:0000256" key="1">
    <source>
        <dbReference type="ARBA" id="ARBA00001974"/>
    </source>
</evidence>
<dbReference type="GO" id="GO:0004458">
    <property type="term" value="F:D-lactate dehydrogenase (cytochrome) activity"/>
    <property type="evidence" value="ECO:0007669"/>
    <property type="project" value="UniProtKB-EC"/>
</dbReference>
<dbReference type="Pfam" id="PF01565">
    <property type="entry name" value="FAD_binding_4"/>
    <property type="match status" value="1"/>
</dbReference>
<dbReference type="PROSITE" id="PS00197">
    <property type="entry name" value="2FE2S_FER_1"/>
    <property type="match status" value="1"/>
</dbReference>
<feature type="transmembrane region" description="Helical" evidence="10">
    <location>
        <begin position="84"/>
        <end position="103"/>
    </location>
</feature>
<comment type="similarity">
    <text evidence="3">Belongs to the FAD-binding oxidoreductase/transferase type 4 family.</text>
</comment>
<sequence>MLRSNPSIQSTRTLTVGVSYWTRVSLAGHLKTRPQLRTYTVAQTTVTSGSGLSGKISRRPHIRTYTTAQTSITHSNRWYEKRRMLVGCVSVAAAAFGTLVVSLDKKAGAKASLAEEDTYPERSPSFETSFPEAYKKLQTILGDRITLDEDALEGHGKEMSGYAKPAWPQAVVWPVSTEEVSEIVKVCAEYVIPIIPFTAGTSLEGHTVAPKGGITMNFREMSSVIQYNEKDMDVVVQPGIGWMELNDYLRPHGTFLGVDPAPGACIGGMCGTCCSGTNAVRYGTMKDQVVNLTVVMADGSIVKTGQRARKSSAGYDLARVIVGSEGTLGIVTQATLRVRQIPHHTSVARVNFPSVHEASEAVIKMLQQGIQLGAVELLDEEMVRATNQYMGMELSESPCLLIKFAGSEAHVADDVKEVSKIVAKHTSEPFVWTKTQEV</sequence>
<dbReference type="SUPFAM" id="SSF55103">
    <property type="entry name" value="FAD-linked oxidases, C-terminal domain"/>
    <property type="match status" value="1"/>
</dbReference>
<dbReference type="Pfam" id="PF02913">
    <property type="entry name" value="FAD-oxidase_C"/>
    <property type="match status" value="1"/>
</dbReference>
<evidence type="ECO:0000256" key="3">
    <source>
        <dbReference type="ARBA" id="ARBA00008000"/>
    </source>
</evidence>
<keyword evidence="4" id="KW-0285">Flavoprotein</keyword>
<dbReference type="EC" id="1.1.2.4" evidence="9"/>
<name>A0A0L0FE22_9EUKA</name>
<dbReference type="InterPro" id="IPR036318">
    <property type="entry name" value="FAD-bd_PCMH-like_sf"/>
</dbReference>
<organism evidence="12 13">
    <name type="scientific">Sphaeroforma arctica JP610</name>
    <dbReference type="NCBI Taxonomy" id="667725"/>
    <lineage>
        <taxon>Eukaryota</taxon>
        <taxon>Ichthyosporea</taxon>
        <taxon>Ichthyophonida</taxon>
        <taxon>Sphaeroforma</taxon>
    </lineage>
</organism>
<dbReference type="EMBL" id="KQ243907">
    <property type="protein sequence ID" value="KNC75017.1"/>
    <property type="molecule type" value="Genomic_DNA"/>
</dbReference>
<dbReference type="InterPro" id="IPR006094">
    <property type="entry name" value="Oxid_FAD_bind_N"/>
</dbReference>
<evidence type="ECO:0000256" key="5">
    <source>
        <dbReference type="ARBA" id="ARBA00022827"/>
    </source>
</evidence>
<dbReference type="InterPro" id="IPR004113">
    <property type="entry name" value="FAD-bd_oxidored_4_C"/>
</dbReference>
<proteinExistence type="inferred from homology"/>
<dbReference type="GO" id="GO:0008720">
    <property type="term" value="F:D-lactate dehydrogenase (NAD+) activity"/>
    <property type="evidence" value="ECO:0007669"/>
    <property type="project" value="TreeGrafter"/>
</dbReference>
<evidence type="ECO:0000256" key="8">
    <source>
        <dbReference type="ARBA" id="ARBA00023128"/>
    </source>
</evidence>
<keyword evidence="5" id="KW-0274">FAD</keyword>
<reference evidence="12 13" key="1">
    <citation type="submission" date="2011-02" db="EMBL/GenBank/DDBJ databases">
        <title>The Genome Sequence of Sphaeroforma arctica JP610.</title>
        <authorList>
            <consortium name="The Broad Institute Genome Sequencing Platform"/>
            <person name="Russ C."/>
            <person name="Cuomo C."/>
            <person name="Young S.K."/>
            <person name="Zeng Q."/>
            <person name="Gargeya S."/>
            <person name="Alvarado L."/>
            <person name="Berlin A."/>
            <person name="Chapman S.B."/>
            <person name="Chen Z."/>
            <person name="Freedman E."/>
            <person name="Gellesch M."/>
            <person name="Goldberg J."/>
            <person name="Griggs A."/>
            <person name="Gujja S."/>
            <person name="Heilman E."/>
            <person name="Heiman D."/>
            <person name="Howarth C."/>
            <person name="Mehta T."/>
            <person name="Neiman D."/>
            <person name="Pearson M."/>
            <person name="Roberts A."/>
            <person name="Saif S."/>
            <person name="Shea T."/>
            <person name="Shenoy N."/>
            <person name="Sisk P."/>
            <person name="Stolte C."/>
            <person name="Sykes S."/>
            <person name="White J."/>
            <person name="Yandava C."/>
            <person name="Burger G."/>
            <person name="Gray M.W."/>
            <person name="Holland P.W.H."/>
            <person name="King N."/>
            <person name="Lang F.B.F."/>
            <person name="Roger A.J."/>
            <person name="Ruiz-Trillo I."/>
            <person name="Haas B."/>
            <person name="Nusbaum C."/>
            <person name="Birren B."/>
        </authorList>
    </citation>
    <scope>NUCLEOTIDE SEQUENCE [LARGE SCALE GENOMIC DNA]</scope>
    <source>
        <strain evidence="12 13">JP610</strain>
    </source>
</reference>
<dbReference type="FunFam" id="3.30.465.10:FF:000014">
    <property type="entry name" value="D-lactate dehydrogenase (Cytochrome), putative"/>
    <property type="match status" value="1"/>
</dbReference>
<dbReference type="AlphaFoldDB" id="A0A0L0FE22"/>
<dbReference type="RefSeq" id="XP_014148919.1">
    <property type="nucleotide sequence ID" value="XM_014293444.1"/>
</dbReference>
<dbReference type="GO" id="GO:0005739">
    <property type="term" value="C:mitochondrion"/>
    <property type="evidence" value="ECO:0007669"/>
    <property type="project" value="UniProtKB-SubCell"/>
</dbReference>
<keyword evidence="10" id="KW-0472">Membrane</keyword>
<comment type="subcellular location">
    <subcellularLocation>
        <location evidence="2">Mitochondrion</location>
    </subcellularLocation>
</comment>
<gene>
    <name evidence="12" type="ORF">SARC_12449</name>
</gene>
<dbReference type="SUPFAM" id="SSF56176">
    <property type="entry name" value="FAD-binding/transporter-associated domain-like"/>
    <property type="match status" value="1"/>
</dbReference>
<protein>
    <recommendedName>
        <fullName evidence="9">D-lactate dehydrogenase (cytochrome)</fullName>
        <ecNumber evidence="9">1.1.2.4</ecNumber>
    </recommendedName>
</protein>
<dbReference type="Gene3D" id="3.30.465.10">
    <property type="match status" value="1"/>
</dbReference>
<feature type="domain" description="FAD-binding PCMH-type" evidence="11">
    <location>
        <begin position="164"/>
        <end position="341"/>
    </location>
</feature>
<dbReference type="STRING" id="667725.A0A0L0FE22"/>
<dbReference type="Proteomes" id="UP000054560">
    <property type="component" value="Unassembled WGS sequence"/>
</dbReference>
<accession>A0A0L0FE22</accession>
<dbReference type="InterPro" id="IPR016166">
    <property type="entry name" value="FAD-bd_PCMH"/>
</dbReference>
<dbReference type="PANTHER" id="PTHR11748:SF111">
    <property type="entry name" value="D-LACTATE DEHYDROGENASE, MITOCHONDRIAL-RELATED"/>
    <property type="match status" value="1"/>
</dbReference>